<evidence type="ECO:0000313" key="1">
    <source>
        <dbReference type="EMBL" id="KAF8724135.1"/>
    </source>
</evidence>
<evidence type="ECO:0000313" key="2">
    <source>
        <dbReference type="Proteomes" id="UP000636709"/>
    </source>
</evidence>
<comment type="caution">
    <text evidence="1">The sequence shown here is derived from an EMBL/GenBank/DDBJ whole genome shotgun (WGS) entry which is preliminary data.</text>
</comment>
<gene>
    <name evidence="1" type="ORF">HU200_021150</name>
</gene>
<proteinExistence type="predicted"/>
<name>A0A835KCM1_9POAL</name>
<dbReference type="EMBL" id="JACEFO010001663">
    <property type="protein sequence ID" value="KAF8724135.1"/>
    <property type="molecule type" value="Genomic_DNA"/>
</dbReference>
<keyword evidence="2" id="KW-1185">Reference proteome</keyword>
<protein>
    <submittedName>
        <fullName evidence="1">Uncharacterized protein</fullName>
    </submittedName>
</protein>
<dbReference type="Proteomes" id="UP000636709">
    <property type="component" value="Unassembled WGS sequence"/>
</dbReference>
<accession>A0A835KCM1</accession>
<reference evidence="1" key="1">
    <citation type="submission" date="2020-07" db="EMBL/GenBank/DDBJ databases">
        <title>Genome sequence and genetic diversity analysis of an under-domesticated orphan crop, white fonio (Digitaria exilis).</title>
        <authorList>
            <person name="Bennetzen J.L."/>
            <person name="Chen S."/>
            <person name="Ma X."/>
            <person name="Wang X."/>
            <person name="Yssel A.E.J."/>
            <person name="Chaluvadi S.R."/>
            <person name="Johnson M."/>
            <person name="Gangashetty P."/>
            <person name="Hamidou F."/>
            <person name="Sanogo M.D."/>
            <person name="Zwaenepoel A."/>
            <person name="Wallace J."/>
            <person name="Van De Peer Y."/>
            <person name="Van Deynze A."/>
        </authorList>
    </citation>
    <scope>NUCLEOTIDE SEQUENCE</scope>
    <source>
        <tissue evidence="1">Leaves</tissue>
    </source>
</reference>
<dbReference type="OrthoDB" id="714110at2759"/>
<dbReference type="AlphaFoldDB" id="A0A835KCM1"/>
<organism evidence="1 2">
    <name type="scientific">Digitaria exilis</name>
    <dbReference type="NCBI Taxonomy" id="1010633"/>
    <lineage>
        <taxon>Eukaryota</taxon>
        <taxon>Viridiplantae</taxon>
        <taxon>Streptophyta</taxon>
        <taxon>Embryophyta</taxon>
        <taxon>Tracheophyta</taxon>
        <taxon>Spermatophyta</taxon>
        <taxon>Magnoliopsida</taxon>
        <taxon>Liliopsida</taxon>
        <taxon>Poales</taxon>
        <taxon>Poaceae</taxon>
        <taxon>PACMAD clade</taxon>
        <taxon>Panicoideae</taxon>
        <taxon>Panicodae</taxon>
        <taxon>Paniceae</taxon>
        <taxon>Anthephorinae</taxon>
        <taxon>Digitaria</taxon>
    </lineage>
</organism>
<sequence length="102" mass="11697">MDPNSTFTLKIRLFGNNKKMREGYTYGYFELVIDSDLSNYKDLVGEIVEKRLSGYLEFAHCQYYDDVLNNFPEKVVDMFVSYCDPSGHLSLSMSGLVVCLVV</sequence>